<keyword evidence="3" id="KW-1185">Reference proteome</keyword>
<accession>A0ABW0XIS4</accession>
<evidence type="ECO:0000256" key="1">
    <source>
        <dbReference type="SAM" id="Phobius"/>
    </source>
</evidence>
<sequence length="100" mass="10877">MFEDVLSNALYALIVGAWLAYLGPMLWRRFASDPHAVDRVALRYATVIALVMGMAVGGAVALVSVWRGVAAGITVFAFAWIVVPRYARRQVGDEETSMSS</sequence>
<feature type="transmembrane region" description="Helical" evidence="1">
    <location>
        <begin position="69"/>
        <end position="87"/>
    </location>
</feature>
<comment type="caution">
    <text evidence="2">The sequence shown here is derived from an EMBL/GenBank/DDBJ whole genome shotgun (WGS) entry which is preliminary data.</text>
</comment>
<organism evidence="2 3">
    <name type="scientific">Streptomyces incanus</name>
    <dbReference type="NCBI Taxonomy" id="887453"/>
    <lineage>
        <taxon>Bacteria</taxon>
        <taxon>Bacillati</taxon>
        <taxon>Actinomycetota</taxon>
        <taxon>Actinomycetes</taxon>
        <taxon>Kitasatosporales</taxon>
        <taxon>Streptomycetaceae</taxon>
        <taxon>Streptomyces</taxon>
    </lineage>
</organism>
<dbReference type="RefSeq" id="WP_381204547.1">
    <property type="nucleotide sequence ID" value="NZ_JBHSPC010000007.1"/>
</dbReference>
<evidence type="ECO:0000313" key="2">
    <source>
        <dbReference type="EMBL" id="MFC5668954.1"/>
    </source>
</evidence>
<evidence type="ECO:0008006" key="4">
    <source>
        <dbReference type="Google" id="ProtNLM"/>
    </source>
</evidence>
<reference evidence="3" key="1">
    <citation type="journal article" date="2019" name="Int. J. Syst. Evol. Microbiol.">
        <title>The Global Catalogue of Microorganisms (GCM) 10K type strain sequencing project: providing services to taxonomists for standard genome sequencing and annotation.</title>
        <authorList>
            <consortium name="The Broad Institute Genomics Platform"/>
            <consortium name="The Broad Institute Genome Sequencing Center for Infectious Disease"/>
            <person name="Wu L."/>
            <person name="Ma J."/>
        </authorList>
    </citation>
    <scope>NUCLEOTIDE SEQUENCE [LARGE SCALE GENOMIC DNA]</scope>
    <source>
        <strain evidence="3">JCM 13852</strain>
    </source>
</reference>
<dbReference type="Proteomes" id="UP001596183">
    <property type="component" value="Unassembled WGS sequence"/>
</dbReference>
<proteinExistence type="predicted"/>
<feature type="transmembrane region" description="Helical" evidence="1">
    <location>
        <begin position="6"/>
        <end position="28"/>
    </location>
</feature>
<protein>
    <recommendedName>
        <fullName evidence="4">Integral membrane protein</fullName>
    </recommendedName>
</protein>
<dbReference type="EMBL" id="JBHSPC010000007">
    <property type="protein sequence ID" value="MFC5668954.1"/>
    <property type="molecule type" value="Genomic_DNA"/>
</dbReference>
<gene>
    <name evidence="2" type="ORF">ACFP2V_02120</name>
</gene>
<keyword evidence="1" id="KW-0812">Transmembrane</keyword>
<feature type="transmembrane region" description="Helical" evidence="1">
    <location>
        <begin position="40"/>
        <end position="63"/>
    </location>
</feature>
<name>A0ABW0XIS4_9ACTN</name>
<keyword evidence="1" id="KW-1133">Transmembrane helix</keyword>
<keyword evidence="1" id="KW-0472">Membrane</keyword>
<evidence type="ECO:0000313" key="3">
    <source>
        <dbReference type="Proteomes" id="UP001596183"/>
    </source>
</evidence>